<evidence type="ECO:0000313" key="1">
    <source>
        <dbReference type="EMBL" id="KAA6380831.1"/>
    </source>
</evidence>
<sequence>MRQTVPMDIGPVAVKLCAAQLHYSPGRIIMSFVCLASFKFGYTSTSPQSAIVRHTCLLGQSTCLNVWCGGTSACLVTSGAGKSWSRISVRLRNFLIACKHVKFISVLVRLSIKGPQRQHIQLNIFLKGDGQLNAASRPSDPFGNLKIKGESKSLRWRCTIIISERR</sequence>
<reference evidence="1 2" key="1">
    <citation type="submission" date="2019-03" db="EMBL/GenBank/DDBJ databases">
        <title>Single cell metagenomics reveals metabolic interactions within the superorganism composed of flagellate Streblomastix strix and complex community of Bacteroidetes bacteria on its surface.</title>
        <authorList>
            <person name="Treitli S.C."/>
            <person name="Kolisko M."/>
            <person name="Husnik F."/>
            <person name="Keeling P."/>
            <person name="Hampl V."/>
        </authorList>
    </citation>
    <scope>NUCLEOTIDE SEQUENCE [LARGE SCALE GENOMIC DNA]</scope>
    <source>
        <strain evidence="1">ST1C</strain>
    </source>
</reference>
<dbReference type="EMBL" id="SNRW01007690">
    <property type="protein sequence ID" value="KAA6380831.1"/>
    <property type="molecule type" value="Genomic_DNA"/>
</dbReference>
<gene>
    <name evidence="1" type="ORF">EZS28_023643</name>
</gene>
<protein>
    <submittedName>
        <fullName evidence="1">Uncharacterized protein</fullName>
    </submittedName>
</protein>
<dbReference type="AlphaFoldDB" id="A0A5J4VE81"/>
<dbReference type="Proteomes" id="UP000324800">
    <property type="component" value="Unassembled WGS sequence"/>
</dbReference>
<name>A0A5J4VE81_9EUKA</name>
<evidence type="ECO:0000313" key="2">
    <source>
        <dbReference type="Proteomes" id="UP000324800"/>
    </source>
</evidence>
<accession>A0A5J4VE81</accession>
<organism evidence="1 2">
    <name type="scientific">Streblomastix strix</name>
    <dbReference type="NCBI Taxonomy" id="222440"/>
    <lineage>
        <taxon>Eukaryota</taxon>
        <taxon>Metamonada</taxon>
        <taxon>Preaxostyla</taxon>
        <taxon>Oxymonadida</taxon>
        <taxon>Streblomastigidae</taxon>
        <taxon>Streblomastix</taxon>
    </lineage>
</organism>
<comment type="caution">
    <text evidence="1">The sequence shown here is derived from an EMBL/GenBank/DDBJ whole genome shotgun (WGS) entry which is preliminary data.</text>
</comment>
<proteinExistence type="predicted"/>